<organism evidence="2 3">
    <name type="scientific">Micromonospora sonneratiae</name>
    <dbReference type="NCBI Taxonomy" id="1184706"/>
    <lineage>
        <taxon>Bacteria</taxon>
        <taxon>Bacillati</taxon>
        <taxon>Actinomycetota</taxon>
        <taxon>Actinomycetes</taxon>
        <taxon>Micromonosporales</taxon>
        <taxon>Micromonosporaceae</taxon>
        <taxon>Micromonospora</taxon>
    </lineage>
</organism>
<evidence type="ECO:0000313" key="3">
    <source>
        <dbReference type="Proteomes" id="UP001597260"/>
    </source>
</evidence>
<name>A0ABW3YN61_9ACTN</name>
<dbReference type="InterPro" id="IPR000182">
    <property type="entry name" value="GNAT_dom"/>
</dbReference>
<keyword evidence="3" id="KW-1185">Reference proteome</keyword>
<dbReference type="RefSeq" id="WP_377579172.1">
    <property type="nucleotide sequence ID" value="NZ_JBHTMP010000114.1"/>
</dbReference>
<dbReference type="GO" id="GO:0016746">
    <property type="term" value="F:acyltransferase activity"/>
    <property type="evidence" value="ECO:0007669"/>
    <property type="project" value="UniProtKB-KW"/>
</dbReference>
<dbReference type="InterPro" id="IPR013653">
    <property type="entry name" value="GCN5-like_dom"/>
</dbReference>
<dbReference type="PROSITE" id="PS51186">
    <property type="entry name" value="GNAT"/>
    <property type="match status" value="1"/>
</dbReference>
<feature type="domain" description="N-acetyltransferase" evidence="1">
    <location>
        <begin position="116"/>
        <end position="245"/>
    </location>
</feature>
<protein>
    <submittedName>
        <fullName evidence="2">GNAT family N-acetyltransferase</fullName>
        <ecNumber evidence="2">2.3.-.-</ecNumber>
    </submittedName>
</protein>
<dbReference type="Gene3D" id="3.40.630.30">
    <property type="match status" value="1"/>
</dbReference>
<reference evidence="3" key="1">
    <citation type="journal article" date="2019" name="Int. J. Syst. Evol. Microbiol.">
        <title>The Global Catalogue of Microorganisms (GCM) 10K type strain sequencing project: providing services to taxonomists for standard genome sequencing and annotation.</title>
        <authorList>
            <consortium name="The Broad Institute Genomics Platform"/>
            <consortium name="The Broad Institute Genome Sequencing Center for Infectious Disease"/>
            <person name="Wu L."/>
            <person name="Ma J."/>
        </authorList>
    </citation>
    <scope>NUCLEOTIDE SEQUENCE [LARGE SCALE GENOMIC DNA]</scope>
    <source>
        <strain evidence="3">JCM 31037</strain>
    </source>
</reference>
<dbReference type="CDD" id="cd04301">
    <property type="entry name" value="NAT_SF"/>
    <property type="match status" value="1"/>
</dbReference>
<comment type="caution">
    <text evidence="2">The sequence shown here is derived from an EMBL/GenBank/DDBJ whole genome shotgun (WGS) entry which is preliminary data.</text>
</comment>
<gene>
    <name evidence="2" type="ORF">ACFQ4H_33795</name>
</gene>
<dbReference type="Proteomes" id="UP001597260">
    <property type="component" value="Unassembled WGS sequence"/>
</dbReference>
<evidence type="ECO:0000313" key="2">
    <source>
        <dbReference type="EMBL" id="MFD1326062.1"/>
    </source>
</evidence>
<proteinExistence type="predicted"/>
<keyword evidence="2" id="KW-0012">Acyltransferase</keyword>
<dbReference type="EMBL" id="JBHTMP010000114">
    <property type="protein sequence ID" value="MFD1326062.1"/>
    <property type="molecule type" value="Genomic_DNA"/>
</dbReference>
<dbReference type="Pfam" id="PF08445">
    <property type="entry name" value="FR47"/>
    <property type="match status" value="1"/>
</dbReference>
<dbReference type="InterPro" id="IPR016181">
    <property type="entry name" value="Acyl_CoA_acyltransferase"/>
</dbReference>
<dbReference type="EC" id="2.3.-.-" evidence="2"/>
<keyword evidence="2" id="KW-0808">Transferase</keyword>
<accession>A0ABW3YN61</accession>
<dbReference type="SUPFAM" id="SSF55729">
    <property type="entry name" value="Acyl-CoA N-acyltransferases (Nat)"/>
    <property type="match status" value="1"/>
</dbReference>
<sequence>MITEATLVSGREPILAATDWHPYARHSIKPDTDATGLHSAGTTVWTSSGSPSGYALGDPRRAVELFTTSAMFRSADWLHLPRVTDPAVLDGLRVSQRDEWDFLWTAEQPPQQPDEDLVVPLTDADHPAMTALIDASFPTSTARPGDPRIRGWYGIWSGDRLVACGADRTHGDVGFLAGLVVSDRDRGRGLGATLTSAMTRRMFERYDRVALGVWTHNERVTRLYQRLGYTGRVGRTSVRLSAGSPESVGSAGSAGCAG</sequence>
<evidence type="ECO:0000259" key="1">
    <source>
        <dbReference type="PROSITE" id="PS51186"/>
    </source>
</evidence>